<protein>
    <submittedName>
        <fullName evidence="1">Uncharacterized protein</fullName>
    </submittedName>
</protein>
<comment type="caution">
    <text evidence="1">The sequence shown here is derived from an EMBL/GenBank/DDBJ whole genome shotgun (WGS) entry which is preliminary data.</text>
</comment>
<sequence>MDTRFNSFYHDDLHTSVRHCGAIFTEFKLQRRSNRPTWHTAPQWTANRQLDENNAFIPCLLR</sequence>
<accession>A0AAN6X743</accession>
<evidence type="ECO:0000313" key="2">
    <source>
        <dbReference type="Proteomes" id="UP001303160"/>
    </source>
</evidence>
<organism evidence="1 2">
    <name type="scientific">Triangularia verruculosa</name>
    <dbReference type="NCBI Taxonomy" id="2587418"/>
    <lineage>
        <taxon>Eukaryota</taxon>
        <taxon>Fungi</taxon>
        <taxon>Dikarya</taxon>
        <taxon>Ascomycota</taxon>
        <taxon>Pezizomycotina</taxon>
        <taxon>Sordariomycetes</taxon>
        <taxon>Sordariomycetidae</taxon>
        <taxon>Sordariales</taxon>
        <taxon>Podosporaceae</taxon>
        <taxon>Triangularia</taxon>
    </lineage>
</organism>
<dbReference type="Proteomes" id="UP001303160">
    <property type="component" value="Unassembled WGS sequence"/>
</dbReference>
<evidence type="ECO:0000313" key="1">
    <source>
        <dbReference type="EMBL" id="KAK4194891.1"/>
    </source>
</evidence>
<reference evidence="1" key="1">
    <citation type="journal article" date="2023" name="Mol. Phylogenet. Evol.">
        <title>Genome-scale phylogeny and comparative genomics of the fungal order Sordariales.</title>
        <authorList>
            <person name="Hensen N."/>
            <person name="Bonometti L."/>
            <person name="Westerberg I."/>
            <person name="Brannstrom I.O."/>
            <person name="Guillou S."/>
            <person name="Cros-Aarteil S."/>
            <person name="Calhoun S."/>
            <person name="Haridas S."/>
            <person name="Kuo A."/>
            <person name="Mondo S."/>
            <person name="Pangilinan J."/>
            <person name="Riley R."/>
            <person name="LaButti K."/>
            <person name="Andreopoulos B."/>
            <person name="Lipzen A."/>
            <person name="Chen C."/>
            <person name="Yan M."/>
            <person name="Daum C."/>
            <person name="Ng V."/>
            <person name="Clum A."/>
            <person name="Steindorff A."/>
            <person name="Ohm R.A."/>
            <person name="Martin F."/>
            <person name="Silar P."/>
            <person name="Natvig D.O."/>
            <person name="Lalanne C."/>
            <person name="Gautier V."/>
            <person name="Ament-Velasquez S.L."/>
            <person name="Kruys A."/>
            <person name="Hutchinson M.I."/>
            <person name="Powell A.J."/>
            <person name="Barry K."/>
            <person name="Miller A.N."/>
            <person name="Grigoriev I.V."/>
            <person name="Debuchy R."/>
            <person name="Gladieux P."/>
            <person name="Hiltunen Thoren M."/>
            <person name="Johannesson H."/>
        </authorList>
    </citation>
    <scope>NUCLEOTIDE SEQUENCE</scope>
    <source>
        <strain evidence="1">CBS 315.58</strain>
    </source>
</reference>
<name>A0AAN6X743_9PEZI</name>
<dbReference type="EMBL" id="MU864034">
    <property type="protein sequence ID" value="KAK4194891.1"/>
    <property type="molecule type" value="Genomic_DNA"/>
</dbReference>
<keyword evidence="2" id="KW-1185">Reference proteome</keyword>
<gene>
    <name evidence="1" type="ORF">QBC40DRAFT_289920</name>
</gene>
<reference evidence="1" key="2">
    <citation type="submission" date="2023-05" db="EMBL/GenBank/DDBJ databases">
        <authorList>
            <consortium name="Lawrence Berkeley National Laboratory"/>
            <person name="Steindorff A."/>
            <person name="Hensen N."/>
            <person name="Bonometti L."/>
            <person name="Westerberg I."/>
            <person name="Brannstrom I.O."/>
            <person name="Guillou S."/>
            <person name="Cros-Aarteil S."/>
            <person name="Calhoun S."/>
            <person name="Haridas S."/>
            <person name="Kuo A."/>
            <person name="Mondo S."/>
            <person name="Pangilinan J."/>
            <person name="Riley R."/>
            <person name="Labutti K."/>
            <person name="Andreopoulos B."/>
            <person name="Lipzen A."/>
            <person name="Chen C."/>
            <person name="Yanf M."/>
            <person name="Daum C."/>
            <person name="Ng V."/>
            <person name="Clum A."/>
            <person name="Ohm R."/>
            <person name="Martin F."/>
            <person name="Silar P."/>
            <person name="Natvig D."/>
            <person name="Lalanne C."/>
            <person name="Gautier V."/>
            <person name="Ament-Velasquez S.L."/>
            <person name="Kruys A."/>
            <person name="Hutchinson M.I."/>
            <person name="Powell A.J."/>
            <person name="Barry K."/>
            <person name="Miller A.N."/>
            <person name="Grigoriev I.V."/>
            <person name="Debuchy R."/>
            <person name="Gladieux P."/>
            <person name="Thoren M.H."/>
            <person name="Johannesson H."/>
        </authorList>
    </citation>
    <scope>NUCLEOTIDE SEQUENCE</scope>
    <source>
        <strain evidence="1">CBS 315.58</strain>
    </source>
</reference>
<proteinExistence type="predicted"/>
<dbReference type="AlphaFoldDB" id="A0AAN6X743"/>